<keyword evidence="2" id="KW-0812">Transmembrane</keyword>
<organism evidence="3 4">
    <name type="scientific">Microbacterium testaceum (strain StLB037)</name>
    <dbReference type="NCBI Taxonomy" id="979556"/>
    <lineage>
        <taxon>Bacteria</taxon>
        <taxon>Bacillati</taxon>
        <taxon>Actinomycetota</taxon>
        <taxon>Actinomycetes</taxon>
        <taxon>Micrococcales</taxon>
        <taxon>Microbacteriaceae</taxon>
        <taxon>Microbacterium</taxon>
    </lineage>
</organism>
<evidence type="ECO:0000313" key="4">
    <source>
        <dbReference type="Proteomes" id="UP000008975"/>
    </source>
</evidence>
<proteinExistence type="predicted"/>
<name>E8N763_MICTS</name>
<evidence type="ECO:0000256" key="2">
    <source>
        <dbReference type="SAM" id="Phobius"/>
    </source>
</evidence>
<keyword evidence="2" id="KW-1133">Transmembrane helix</keyword>
<keyword evidence="2" id="KW-0472">Membrane</keyword>
<protein>
    <submittedName>
        <fullName evidence="3">Uncharacterized protein</fullName>
    </submittedName>
</protein>
<feature type="compositionally biased region" description="Low complexity" evidence="1">
    <location>
        <begin position="49"/>
        <end position="64"/>
    </location>
</feature>
<dbReference type="AlphaFoldDB" id="E8N763"/>
<dbReference type="STRING" id="979556.MTES_2531"/>
<dbReference type="KEGG" id="mts:MTES_2531"/>
<dbReference type="HOGENOM" id="CLU_1072891_0_0_11"/>
<dbReference type="EMBL" id="AP012052">
    <property type="protein sequence ID" value="BAJ75495.1"/>
    <property type="molecule type" value="Genomic_DNA"/>
</dbReference>
<reference key="2">
    <citation type="submission" date="2011-02" db="EMBL/GenBank/DDBJ databases">
        <title>Genome sequence of Microbacterium testaceum StLB037.</title>
        <authorList>
            <person name="Morohoshi T."/>
            <person name="Wang W.Z."/>
            <person name="Someya N."/>
            <person name="Ikeda T."/>
        </authorList>
    </citation>
    <scope>NUCLEOTIDE SEQUENCE</scope>
    <source>
        <strain>StLB037</strain>
    </source>
</reference>
<dbReference type="Proteomes" id="UP000008975">
    <property type="component" value="Chromosome"/>
</dbReference>
<evidence type="ECO:0000256" key="1">
    <source>
        <dbReference type="SAM" id="MobiDB-lite"/>
    </source>
</evidence>
<feature type="region of interest" description="Disordered" evidence="1">
    <location>
        <begin position="44"/>
        <end position="85"/>
    </location>
</feature>
<evidence type="ECO:0000313" key="3">
    <source>
        <dbReference type="EMBL" id="BAJ75495.1"/>
    </source>
</evidence>
<reference evidence="3 4" key="1">
    <citation type="journal article" date="2011" name="J. Bacteriol.">
        <title>Genome sequence of Microbacterium testaceum StLB037, an N-acylhomoserine lactone-degrading bacterium isolated from potato leaves.</title>
        <authorList>
            <person name="Morohoshi T."/>
            <person name="Wang W.-Z."/>
            <person name="Someya N."/>
            <person name="Ikeda T."/>
        </authorList>
    </citation>
    <scope>NUCLEOTIDE SEQUENCE [LARGE SCALE GENOMIC DNA]</scope>
    <source>
        <strain evidence="3 4">StLB037</strain>
    </source>
</reference>
<feature type="transmembrane region" description="Helical" evidence="2">
    <location>
        <begin position="100"/>
        <end position="123"/>
    </location>
</feature>
<gene>
    <name evidence="3" type="ordered locus">MTES_2531</name>
</gene>
<accession>E8N763</accession>
<dbReference type="eggNOG" id="ENOG503289C">
    <property type="taxonomic scope" value="Bacteria"/>
</dbReference>
<sequence>MHRMNTDDESELARLRARAYGPHADISDDPRAVARLAELEEVDRRARATRTAPAPGPSAPAQATDAEDLPAPGTGGEPDTADDGVRARRRWSVPIRSRRAVWAWALTIAVVAAASSAVTAASLDIVPVSSSAGVPQIATLTPDVGRALPGAFGPLSSDARAYPDFYGMTAFVSYAQFGPEGERNACIFLVPTDTLDKLEEGGYSAGFSESGCGAGVFPAAVQFVVNSLEPAEFVARFPPGSSVQFIFDGENLGVFSDAG</sequence>